<comment type="caution">
    <text evidence="2">The sequence shown here is derived from an EMBL/GenBank/DDBJ whole genome shotgun (WGS) entry which is preliminary data.</text>
</comment>
<evidence type="ECO:0000256" key="1">
    <source>
        <dbReference type="SAM" id="MobiDB-lite"/>
    </source>
</evidence>
<proteinExistence type="predicted"/>
<reference evidence="2" key="2">
    <citation type="submission" date="2021-05" db="EMBL/GenBank/DDBJ databases">
        <authorList>
            <person name="Pain A."/>
        </authorList>
    </citation>
    <scope>NUCLEOTIDE SEQUENCE</scope>
    <source>
        <strain evidence="2">1802A</strain>
    </source>
</reference>
<accession>A0AAD9G5E4</accession>
<organism evidence="2 3">
    <name type="scientific">Babesia divergens</name>
    <dbReference type="NCBI Taxonomy" id="32595"/>
    <lineage>
        <taxon>Eukaryota</taxon>
        <taxon>Sar</taxon>
        <taxon>Alveolata</taxon>
        <taxon>Apicomplexa</taxon>
        <taxon>Aconoidasida</taxon>
        <taxon>Piroplasmida</taxon>
        <taxon>Babesiidae</taxon>
        <taxon>Babesia</taxon>
    </lineage>
</organism>
<sequence>MEVGTGVESVKLNQDDITEIGQNEEPYIKETEEEGETNGPKEIVNDSQESLEGRALDDKAELVKEIFAGFCSTIIIASNTLRCIMVVIILLLCI</sequence>
<gene>
    <name evidence="2" type="ORF">X943_002834</name>
</gene>
<name>A0AAD9G5E4_BABDI</name>
<keyword evidence="3" id="KW-1185">Reference proteome</keyword>
<protein>
    <submittedName>
        <fullName evidence="2">Uncharacterized protein</fullName>
    </submittedName>
</protein>
<evidence type="ECO:0000313" key="3">
    <source>
        <dbReference type="Proteomes" id="UP001195914"/>
    </source>
</evidence>
<evidence type="ECO:0000313" key="2">
    <source>
        <dbReference type="EMBL" id="KAK1932142.1"/>
    </source>
</evidence>
<dbReference type="Proteomes" id="UP001195914">
    <property type="component" value="Unassembled WGS sequence"/>
</dbReference>
<dbReference type="AlphaFoldDB" id="A0AAD9G5E4"/>
<reference evidence="2" key="1">
    <citation type="journal article" date="2014" name="Nucleic Acids Res.">
        <title>The evolutionary dynamics of variant antigen genes in Babesia reveal a history of genomic innovation underlying host-parasite interaction.</title>
        <authorList>
            <person name="Jackson A.P."/>
            <person name="Otto T.D."/>
            <person name="Darby A."/>
            <person name="Ramaprasad A."/>
            <person name="Xia D."/>
            <person name="Echaide I.E."/>
            <person name="Farber M."/>
            <person name="Gahlot S."/>
            <person name="Gamble J."/>
            <person name="Gupta D."/>
            <person name="Gupta Y."/>
            <person name="Jackson L."/>
            <person name="Malandrin L."/>
            <person name="Malas T.B."/>
            <person name="Moussa E."/>
            <person name="Nair M."/>
            <person name="Reid A.J."/>
            <person name="Sanders M."/>
            <person name="Sharma J."/>
            <person name="Tracey A."/>
            <person name="Quail M.A."/>
            <person name="Weir W."/>
            <person name="Wastling J.M."/>
            <person name="Hall N."/>
            <person name="Willadsen P."/>
            <person name="Lingelbach K."/>
            <person name="Shiels B."/>
            <person name="Tait A."/>
            <person name="Berriman M."/>
            <person name="Allred D.R."/>
            <person name="Pain A."/>
        </authorList>
    </citation>
    <scope>NUCLEOTIDE SEQUENCE</scope>
    <source>
        <strain evidence="2">1802A</strain>
    </source>
</reference>
<feature type="region of interest" description="Disordered" evidence="1">
    <location>
        <begin position="21"/>
        <end position="50"/>
    </location>
</feature>
<dbReference type="EMBL" id="JAHBMH010000080">
    <property type="protein sequence ID" value="KAK1932142.1"/>
    <property type="molecule type" value="Genomic_DNA"/>
</dbReference>